<name>A0A392VN70_9FABA</name>
<feature type="non-terminal residue" evidence="1">
    <location>
        <position position="46"/>
    </location>
</feature>
<dbReference type="Proteomes" id="UP000265520">
    <property type="component" value="Unassembled WGS sequence"/>
</dbReference>
<protein>
    <submittedName>
        <fullName evidence="1">Uncharacterized protein</fullName>
    </submittedName>
</protein>
<organism evidence="1 2">
    <name type="scientific">Trifolium medium</name>
    <dbReference type="NCBI Taxonomy" id="97028"/>
    <lineage>
        <taxon>Eukaryota</taxon>
        <taxon>Viridiplantae</taxon>
        <taxon>Streptophyta</taxon>
        <taxon>Embryophyta</taxon>
        <taxon>Tracheophyta</taxon>
        <taxon>Spermatophyta</taxon>
        <taxon>Magnoliopsida</taxon>
        <taxon>eudicotyledons</taxon>
        <taxon>Gunneridae</taxon>
        <taxon>Pentapetalae</taxon>
        <taxon>rosids</taxon>
        <taxon>fabids</taxon>
        <taxon>Fabales</taxon>
        <taxon>Fabaceae</taxon>
        <taxon>Papilionoideae</taxon>
        <taxon>50 kb inversion clade</taxon>
        <taxon>NPAAA clade</taxon>
        <taxon>Hologalegina</taxon>
        <taxon>IRL clade</taxon>
        <taxon>Trifolieae</taxon>
        <taxon>Trifolium</taxon>
    </lineage>
</organism>
<keyword evidence="2" id="KW-1185">Reference proteome</keyword>
<dbReference type="EMBL" id="LXQA011203918">
    <property type="protein sequence ID" value="MCI88849.1"/>
    <property type="molecule type" value="Genomic_DNA"/>
</dbReference>
<comment type="caution">
    <text evidence="1">The sequence shown here is derived from an EMBL/GenBank/DDBJ whole genome shotgun (WGS) entry which is preliminary data.</text>
</comment>
<dbReference type="AlphaFoldDB" id="A0A392VN70"/>
<accession>A0A392VN70</accession>
<evidence type="ECO:0000313" key="1">
    <source>
        <dbReference type="EMBL" id="MCI88849.1"/>
    </source>
</evidence>
<sequence>MVRRSRVPGEGFVGVTSGHLLRIVQLLPRISVHVFAAGFSEEIFLG</sequence>
<proteinExistence type="predicted"/>
<evidence type="ECO:0000313" key="2">
    <source>
        <dbReference type="Proteomes" id="UP000265520"/>
    </source>
</evidence>
<reference evidence="1 2" key="1">
    <citation type="journal article" date="2018" name="Front. Plant Sci.">
        <title>Red Clover (Trifolium pratense) and Zigzag Clover (T. medium) - A Picture of Genomic Similarities and Differences.</title>
        <authorList>
            <person name="Dluhosova J."/>
            <person name="Istvanek J."/>
            <person name="Nedelnik J."/>
            <person name="Repkova J."/>
        </authorList>
    </citation>
    <scope>NUCLEOTIDE SEQUENCE [LARGE SCALE GENOMIC DNA]</scope>
    <source>
        <strain evidence="2">cv. 10/8</strain>
        <tissue evidence="1">Leaf</tissue>
    </source>
</reference>